<proteinExistence type="predicted"/>
<accession>A0A179HIT8</accession>
<evidence type="ECO:0000313" key="3">
    <source>
        <dbReference type="Proteomes" id="UP000078340"/>
    </source>
</evidence>
<gene>
    <name evidence="2" type="ORF">VFPFJ_05799</name>
</gene>
<organism evidence="2 3">
    <name type="scientific">Purpureocillium lilacinum</name>
    <name type="common">Paecilomyces lilacinus</name>
    <dbReference type="NCBI Taxonomy" id="33203"/>
    <lineage>
        <taxon>Eukaryota</taxon>
        <taxon>Fungi</taxon>
        <taxon>Dikarya</taxon>
        <taxon>Ascomycota</taxon>
        <taxon>Pezizomycotina</taxon>
        <taxon>Sordariomycetes</taxon>
        <taxon>Hypocreomycetidae</taxon>
        <taxon>Hypocreales</taxon>
        <taxon>Ophiocordycipitaceae</taxon>
        <taxon>Purpureocillium</taxon>
    </lineage>
</organism>
<sequence length="209" mass="23448">MCLRKLYTSQHLMGSNFGPFMFARRGTLCTSIYGHAAWHESTQHDRIWRTDDLFQVFCVRPVGVTDHETTVGEALYPGQTPTLGSQSPDTAAGRFRTRVTPPAELISFSMGSERARDASDARRRRRRRRRARSCEQCLRWAARNPAVGLPAFGVRCATQRLMQPRCANKGTCINNLAERAIMRGAMPGVVRSCCCMGECRVGRTRTCAM</sequence>
<comment type="caution">
    <text evidence="2">The sequence shown here is derived from an EMBL/GenBank/DDBJ whole genome shotgun (WGS) entry which is preliminary data.</text>
</comment>
<evidence type="ECO:0000313" key="2">
    <source>
        <dbReference type="EMBL" id="OAQ89390.1"/>
    </source>
</evidence>
<feature type="compositionally biased region" description="Polar residues" evidence="1">
    <location>
        <begin position="79"/>
        <end position="89"/>
    </location>
</feature>
<dbReference type="AlphaFoldDB" id="A0A179HIT8"/>
<evidence type="ECO:0000256" key="1">
    <source>
        <dbReference type="SAM" id="MobiDB-lite"/>
    </source>
</evidence>
<feature type="region of interest" description="Disordered" evidence="1">
    <location>
        <begin position="75"/>
        <end position="95"/>
    </location>
</feature>
<protein>
    <submittedName>
        <fullName evidence="2">Uncharacterized protein</fullName>
    </submittedName>
</protein>
<dbReference type="Proteomes" id="UP000078340">
    <property type="component" value="Unassembled WGS sequence"/>
</dbReference>
<name>A0A179HIT8_PURLI</name>
<dbReference type="EMBL" id="LSBI01000005">
    <property type="protein sequence ID" value="OAQ89390.1"/>
    <property type="molecule type" value="Genomic_DNA"/>
</dbReference>
<reference evidence="2 3" key="1">
    <citation type="submission" date="2016-02" db="EMBL/GenBank/DDBJ databases">
        <title>Biosynthesis of antibiotic leucinostatins and their inhibition on Phytophthora in bio-control Purpureocillium lilacinum.</title>
        <authorList>
            <person name="Wang G."/>
            <person name="Liu Z."/>
            <person name="Lin R."/>
            <person name="Li E."/>
            <person name="Mao Z."/>
            <person name="Ling J."/>
            <person name="Yin W."/>
            <person name="Xie B."/>
        </authorList>
    </citation>
    <scope>NUCLEOTIDE SEQUENCE [LARGE SCALE GENOMIC DNA]</scope>
    <source>
        <strain evidence="2">PLFJ-1</strain>
    </source>
</reference>